<dbReference type="PANTHER" id="PTHR40465">
    <property type="entry name" value="CHROMOSOME 1, WHOLE GENOME SHOTGUN SEQUENCE"/>
    <property type="match status" value="1"/>
</dbReference>
<name>A0ABR3EV42_9AGAR</name>
<feature type="transmembrane region" description="Helical" evidence="2">
    <location>
        <begin position="90"/>
        <end position="112"/>
    </location>
</feature>
<accession>A0ABR3EV42</accession>
<organism evidence="4 5">
    <name type="scientific">Marasmius crinis-equi</name>
    <dbReference type="NCBI Taxonomy" id="585013"/>
    <lineage>
        <taxon>Eukaryota</taxon>
        <taxon>Fungi</taxon>
        <taxon>Dikarya</taxon>
        <taxon>Basidiomycota</taxon>
        <taxon>Agaricomycotina</taxon>
        <taxon>Agaricomycetes</taxon>
        <taxon>Agaricomycetidae</taxon>
        <taxon>Agaricales</taxon>
        <taxon>Marasmiineae</taxon>
        <taxon>Marasmiaceae</taxon>
        <taxon>Marasmius</taxon>
    </lineage>
</organism>
<proteinExistence type="predicted"/>
<evidence type="ECO:0000256" key="1">
    <source>
        <dbReference type="SAM" id="MobiDB-lite"/>
    </source>
</evidence>
<keyword evidence="2" id="KW-1133">Transmembrane helix</keyword>
<reference evidence="4 5" key="1">
    <citation type="submission" date="2024-02" db="EMBL/GenBank/DDBJ databases">
        <title>A draft genome for the cacao thread blight pathogen Marasmius crinis-equi.</title>
        <authorList>
            <person name="Cohen S.P."/>
            <person name="Baruah I.K."/>
            <person name="Amoako-Attah I."/>
            <person name="Bukari Y."/>
            <person name="Meinhardt L.W."/>
            <person name="Bailey B.A."/>
        </authorList>
    </citation>
    <scope>NUCLEOTIDE SEQUENCE [LARGE SCALE GENOMIC DNA]</scope>
    <source>
        <strain evidence="4 5">GH-76</strain>
    </source>
</reference>
<keyword evidence="2" id="KW-0472">Membrane</keyword>
<evidence type="ECO:0000256" key="2">
    <source>
        <dbReference type="SAM" id="Phobius"/>
    </source>
</evidence>
<dbReference type="EMBL" id="JBAHYK010001781">
    <property type="protein sequence ID" value="KAL0566771.1"/>
    <property type="molecule type" value="Genomic_DNA"/>
</dbReference>
<comment type="caution">
    <text evidence="4">The sequence shown here is derived from an EMBL/GenBank/DDBJ whole genome shotgun (WGS) entry which is preliminary data.</text>
</comment>
<evidence type="ECO:0000313" key="5">
    <source>
        <dbReference type="Proteomes" id="UP001465976"/>
    </source>
</evidence>
<gene>
    <name evidence="4" type="ORF">V5O48_015234</name>
</gene>
<feature type="region of interest" description="Disordered" evidence="1">
    <location>
        <begin position="318"/>
        <end position="341"/>
    </location>
</feature>
<feature type="transmembrane region" description="Helical" evidence="2">
    <location>
        <begin position="124"/>
        <end position="145"/>
    </location>
</feature>
<evidence type="ECO:0000259" key="3">
    <source>
        <dbReference type="Pfam" id="PF20152"/>
    </source>
</evidence>
<dbReference type="PANTHER" id="PTHR40465:SF1">
    <property type="entry name" value="DUF6534 DOMAIN-CONTAINING PROTEIN"/>
    <property type="match status" value="1"/>
</dbReference>
<dbReference type="Pfam" id="PF20152">
    <property type="entry name" value="DUF6534"/>
    <property type="match status" value="1"/>
</dbReference>
<dbReference type="Proteomes" id="UP001465976">
    <property type="component" value="Unassembled WGS sequence"/>
</dbReference>
<feature type="transmembrane region" description="Helical" evidence="2">
    <location>
        <begin position="206"/>
        <end position="227"/>
    </location>
</feature>
<sequence>MADQLPPVPPDIAKLTGPIFLGMVFNWGLLGVLTVQTYIYYLGFPNDRRIPKIIVAGVYIVELVQTILMTKDGFEYFGSGWGNLIAFDNVGILWLSVPVLTGVLSSVVQFFYAWRIWIIGRSIYVPIVIGILSLAQLGGGIGTGVNAVRIHFWTKLNAQNQAATTVWLGGTAACDTLVTLTMFYLLSKSKSDFRSTNALLVKFIRLTVETGLVTTTFALLDLIFFLVSKENYHLTPSIALSKLYSNSLMVLLNARIRILNGRPIGFTTTDQTLSWLPGSTMSQQSAGTANTYNTYKLGTNRPHNRGMEISVNTDTLTSGEQGTMSFVDDRDPSKKSIPLAV</sequence>
<feature type="transmembrane region" description="Helical" evidence="2">
    <location>
        <begin position="20"/>
        <end position="41"/>
    </location>
</feature>
<feature type="domain" description="DUF6534" evidence="3">
    <location>
        <begin position="171"/>
        <end position="255"/>
    </location>
</feature>
<keyword evidence="2" id="KW-0812">Transmembrane</keyword>
<feature type="transmembrane region" description="Helical" evidence="2">
    <location>
        <begin position="165"/>
        <end position="186"/>
    </location>
</feature>
<protein>
    <recommendedName>
        <fullName evidence="3">DUF6534 domain-containing protein</fullName>
    </recommendedName>
</protein>
<evidence type="ECO:0000313" key="4">
    <source>
        <dbReference type="EMBL" id="KAL0566771.1"/>
    </source>
</evidence>
<dbReference type="InterPro" id="IPR045339">
    <property type="entry name" value="DUF6534"/>
</dbReference>
<keyword evidence="5" id="KW-1185">Reference proteome</keyword>